<sequence>MVAYEFHGYALEWWVQYSEEVREGKRRHIDTWLDLRREMRSKFVPTSNTRDLYNKFQRMYRGSKIIKEHYKDMQVAVLRANILKSNKETMTYFLHGLNRDIYNVVELYHYASMDDLLQRDPTPTVLNDGRVRMKRKNGLERTKVQRRGAFYPKVERKRKIIVHKQDMLVHKCSPDDVDLLMLRCLMNAHVGEDDDSQRENIFHLGYSVLGKLCSIIIYGGSCVNFASLRLVEKLNLPTLVYPKPYKLQWLNSRGEMEVTK</sequence>
<keyword evidence="3" id="KW-1185">Reference proteome</keyword>
<dbReference type="Proteomes" id="UP000257109">
    <property type="component" value="Unassembled WGS sequence"/>
</dbReference>
<dbReference type="Pfam" id="PF03732">
    <property type="entry name" value="Retrotrans_gag"/>
    <property type="match status" value="1"/>
</dbReference>
<evidence type="ECO:0000259" key="1">
    <source>
        <dbReference type="Pfam" id="PF03732"/>
    </source>
</evidence>
<evidence type="ECO:0000313" key="2">
    <source>
        <dbReference type="EMBL" id="RDY12237.1"/>
    </source>
</evidence>
<dbReference type="PANTHER" id="PTHR35046:SF9">
    <property type="entry name" value="RNA-DIRECTED DNA POLYMERASE"/>
    <property type="match status" value="1"/>
</dbReference>
<dbReference type="EMBL" id="QJKJ01000505">
    <property type="protein sequence ID" value="RDY12237.1"/>
    <property type="molecule type" value="Genomic_DNA"/>
</dbReference>
<proteinExistence type="predicted"/>
<feature type="non-terminal residue" evidence="2">
    <location>
        <position position="1"/>
    </location>
</feature>
<dbReference type="OrthoDB" id="1934635at2759"/>
<accession>A0A371IB10</accession>
<dbReference type="AlphaFoldDB" id="A0A371IB10"/>
<gene>
    <name evidence="2" type="ORF">CR513_02997</name>
</gene>
<dbReference type="PANTHER" id="PTHR35046">
    <property type="entry name" value="ZINC KNUCKLE (CCHC-TYPE) FAMILY PROTEIN"/>
    <property type="match status" value="1"/>
</dbReference>
<evidence type="ECO:0000313" key="3">
    <source>
        <dbReference type="Proteomes" id="UP000257109"/>
    </source>
</evidence>
<reference evidence="2" key="1">
    <citation type="submission" date="2018-05" db="EMBL/GenBank/DDBJ databases">
        <title>Draft genome of Mucuna pruriens seed.</title>
        <authorList>
            <person name="Nnadi N.E."/>
            <person name="Vos R."/>
            <person name="Hasami M.H."/>
            <person name="Devisetty U.K."/>
            <person name="Aguiy J.C."/>
        </authorList>
    </citation>
    <scope>NUCLEOTIDE SEQUENCE [LARGE SCALE GENOMIC DNA]</scope>
    <source>
        <strain evidence="2">JCA_2017</strain>
    </source>
</reference>
<dbReference type="InterPro" id="IPR005162">
    <property type="entry name" value="Retrotrans_gag_dom"/>
</dbReference>
<name>A0A371IB10_MUCPR</name>
<organism evidence="2 3">
    <name type="scientific">Mucuna pruriens</name>
    <name type="common">Velvet bean</name>
    <name type="synonym">Dolichos pruriens</name>
    <dbReference type="NCBI Taxonomy" id="157652"/>
    <lineage>
        <taxon>Eukaryota</taxon>
        <taxon>Viridiplantae</taxon>
        <taxon>Streptophyta</taxon>
        <taxon>Embryophyta</taxon>
        <taxon>Tracheophyta</taxon>
        <taxon>Spermatophyta</taxon>
        <taxon>Magnoliopsida</taxon>
        <taxon>eudicotyledons</taxon>
        <taxon>Gunneridae</taxon>
        <taxon>Pentapetalae</taxon>
        <taxon>rosids</taxon>
        <taxon>fabids</taxon>
        <taxon>Fabales</taxon>
        <taxon>Fabaceae</taxon>
        <taxon>Papilionoideae</taxon>
        <taxon>50 kb inversion clade</taxon>
        <taxon>NPAAA clade</taxon>
        <taxon>indigoferoid/millettioid clade</taxon>
        <taxon>Phaseoleae</taxon>
        <taxon>Mucuna</taxon>
    </lineage>
</organism>
<comment type="caution">
    <text evidence="2">The sequence shown here is derived from an EMBL/GenBank/DDBJ whole genome shotgun (WGS) entry which is preliminary data.</text>
</comment>
<protein>
    <recommendedName>
        <fullName evidence="1">Retrotransposon gag domain-containing protein</fullName>
    </recommendedName>
</protein>
<feature type="domain" description="Retrotransposon gag" evidence="1">
    <location>
        <begin position="2"/>
        <end position="99"/>
    </location>
</feature>